<evidence type="ECO:0000313" key="8">
    <source>
        <dbReference type="EMBL" id="RWS15126.1"/>
    </source>
</evidence>
<dbReference type="STRING" id="1965070.A0A3S3SGY2"/>
<dbReference type="InterPro" id="IPR036236">
    <property type="entry name" value="Znf_C2H2_sf"/>
</dbReference>
<feature type="compositionally biased region" description="Low complexity" evidence="6">
    <location>
        <begin position="90"/>
        <end position="103"/>
    </location>
</feature>
<evidence type="ECO:0000256" key="5">
    <source>
        <dbReference type="PROSITE-ProRule" id="PRU00042"/>
    </source>
</evidence>
<dbReference type="PROSITE" id="PS50157">
    <property type="entry name" value="ZINC_FINGER_C2H2_2"/>
    <property type="match status" value="1"/>
</dbReference>
<dbReference type="GO" id="GO:0005634">
    <property type="term" value="C:nucleus"/>
    <property type="evidence" value="ECO:0007669"/>
    <property type="project" value="TreeGrafter"/>
</dbReference>
<dbReference type="AlphaFoldDB" id="A0A3S3SGY2"/>
<sequence>MAVFLVNTCKFKGCGITFPTLTDLIRHIEETHLDFDSQAIDTQNDVQQPTCLPISYILRVFSANEYNANMQRKESVPINQLKSKLGQSLSPVPSVTSTTPTGSEMEEDIYESESEESSIDSWSNRSTEGDSSHSILKILSTNSVLPNDEHDKPYVCHINGCKKRYRNANGLKYHNKSAHNNCGHKKEPFDATKIYKCHCGKVYKTPHGLKNHCTTQHPNQAKNSPVVVRSNPNVKMGKDSVLATFVRMKSMPSTAINAPSSQATVQGLPLLITAQSEVMIKKEPEASAVKDEINSVKQANVESKEIVTNKNCPVIKAPTLQQHLLSPIVTKAATKC</sequence>
<dbReference type="Proteomes" id="UP000285301">
    <property type="component" value="Unassembled WGS sequence"/>
</dbReference>
<gene>
    <name evidence="8" type="ORF">B4U79_08325</name>
</gene>
<accession>A0A3S3SGY2</accession>
<feature type="region of interest" description="Disordered" evidence="6">
    <location>
        <begin position="87"/>
        <end position="132"/>
    </location>
</feature>
<keyword evidence="4" id="KW-0862">Zinc</keyword>
<feature type="compositionally biased region" description="Acidic residues" evidence="6">
    <location>
        <begin position="104"/>
        <end position="118"/>
    </location>
</feature>
<dbReference type="GO" id="GO:0008270">
    <property type="term" value="F:zinc ion binding"/>
    <property type="evidence" value="ECO:0007669"/>
    <property type="project" value="UniProtKB-KW"/>
</dbReference>
<dbReference type="Gene3D" id="3.30.160.60">
    <property type="entry name" value="Classic Zinc Finger"/>
    <property type="match status" value="2"/>
</dbReference>
<feature type="domain" description="C2H2-type" evidence="7">
    <location>
        <begin position="154"/>
        <end position="181"/>
    </location>
</feature>
<reference evidence="8 9" key="1">
    <citation type="journal article" date="2018" name="Gigascience">
        <title>Genomes of trombidid mites reveal novel predicted allergens and laterally-transferred genes associated with secondary metabolism.</title>
        <authorList>
            <person name="Dong X."/>
            <person name="Chaisiri K."/>
            <person name="Xia D."/>
            <person name="Armstrong S.D."/>
            <person name="Fang Y."/>
            <person name="Donnelly M.J."/>
            <person name="Kadowaki T."/>
            <person name="McGarry J.W."/>
            <person name="Darby A.C."/>
            <person name="Makepeace B.L."/>
        </authorList>
    </citation>
    <scope>NUCLEOTIDE SEQUENCE [LARGE SCALE GENOMIC DNA]</scope>
    <source>
        <strain evidence="8">UoL-WK</strain>
    </source>
</reference>
<dbReference type="Pfam" id="PF17017">
    <property type="entry name" value="zf-C2H2_aberr"/>
    <property type="match status" value="1"/>
</dbReference>
<dbReference type="InterPro" id="IPR051580">
    <property type="entry name" value="ZnF-Chromatin_assoc"/>
</dbReference>
<protein>
    <recommendedName>
        <fullName evidence="7">C2H2-type domain-containing protein</fullName>
    </recommendedName>
</protein>
<evidence type="ECO:0000256" key="2">
    <source>
        <dbReference type="ARBA" id="ARBA00022737"/>
    </source>
</evidence>
<evidence type="ECO:0000256" key="1">
    <source>
        <dbReference type="ARBA" id="ARBA00022723"/>
    </source>
</evidence>
<keyword evidence="3 5" id="KW-0863">Zinc-finger</keyword>
<dbReference type="OrthoDB" id="3269380at2759"/>
<dbReference type="PANTHER" id="PTHR23057">
    <property type="entry name" value="JUXTAPOSED WITH ANOTHER ZINC FINGER PROTEIN 1"/>
    <property type="match status" value="1"/>
</dbReference>
<dbReference type="InterPro" id="IPR013087">
    <property type="entry name" value="Znf_C2H2_type"/>
</dbReference>
<keyword evidence="9" id="KW-1185">Reference proteome</keyword>
<evidence type="ECO:0000256" key="4">
    <source>
        <dbReference type="ARBA" id="ARBA00022833"/>
    </source>
</evidence>
<evidence type="ECO:0000256" key="6">
    <source>
        <dbReference type="SAM" id="MobiDB-lite"/>
    </source>
</evidence>
<name>A0A3S3SGY2_9ACAR</name>
<proteinExistence type="predicted"/>
<evidence type="ECO:0000256" key="3">
    <source>
        <dbReference type="ARBA" id="ARBA00022771"/>
    </source>
</evidence>
<evidence type="ECO:0000259" key="7">
    <source>
        <dbReference type="PROSITE" id="PS50157"/>
    </source>
</evidence>
<dbReference type="EMBL" id="NCKU01000538">
    <property type="protein sequence ID" value="RWS15126.1"/>
    <property type="molecule type" value="Genomic_DNA"/>
</dbReference>
<dbReference type="SUPFAM" id="SSF57667">
    <property type="entry name" value="beta-beta-alpha zinc fingers"/>
    <property type="match status" value="2"/>
</dbReference>
<comment type="caution">
    <text evidence="8">The sequence shown here is derived from an EMBL/GenBank/DDBJ whole genome shotgun (WGS) entry which is preliminary data.</text>
</comment>
<keyword evidence="2" id="KW-0677">Repeat</keyword>
<evidence type="ECO:0000313" key="9">
    <source>
        <dbReference type="Proteomes" id="UP000285301"/>
    </source>
</evidence>
<dbReference type="PANTHER" id="PTHR23057:SF0">
    <property type="entry name" value="JUXTAPOSED WITH ANOTHER ZINC FINGER PROTEIN 1"/>
    <property type="match status" value="1"/>
</dbReference>
<dbReference type="InterPro" id="IPR031514">
    <property type="entry name" value="Zf-C2H2_aberr"/>
</dbReference>
<dbReference type="PROSITE" id="PS00028">
    <property type="entry name" value="ZINC_FINGER_C2H2_1"/>
    <property type="match status" value="2"/>
</dbReference>
<organism evidence="8 9">
    <name type="scientific">Dinothrombium tinctorium</name>
    <dbReference type="NCBI Taxonomy" id="1965070"/>
    <lineage>
        <taxon>Eukaryota</taxon>
        <taxon>Metazoa</taxon>
        <taxon>Ecdysozoa</taxon>
        <taxon>Arthropoda</taxon>
        <taxon>Chelicerata</taxon>
        <taxon>Arachnida</taxon>
        <taxon>Acari</taxon>
        <taxon>Acariformes</taxon>
        <taxon>Trombidiformes</taxon>
        <taxon>Prostigmata</taxon>
        <taxon>Anystina</taxon>
        <taxon>Parasitengona</taxon>
        <taxon>Trombidioidea</taxon>
        <taxon>Trombidiidae</taxon>
        <taxon>Dinothrombium</taxon>
    </lineage>
</organism>
<keyword evidence="1" id="KW-0479">Metal-binding</keyword>
<dbReference type="SMART" id="SM00355">
    <property type="entry name" value="ZnF_C2H2"/>
    <property type="match status" value="3"/>
</dbReference>